<dbReference type="PROSITE" id="PS51704">
    <property type="entry name" value="GP_PDE"/>
    <property type="match status" value="1"/>
</dbReference>
<feature type="signal peptide" evidence="2">
    <location>
        <begin position="1"/>
        <end position="25"/>
    </location>
</feature>
<feature type="chain" id="PRO_5045237745" description="GP-PDE domain-containing protein" evidence="2">
    <location>
        <begin position="26"/>
        <end position="432"/>
    </location>
</feature>
<dbReference type="Pfam" id="PF03009">
    <property type="entry name" value="GDPD"/>
    <property type="match status" value="1"/>
</dbReference>
<gene>
    <name evidence="4" type="ORF">GCM10009733_023030</name>
</gene>
<dbReference type="EMBL" id="BAAAMU010000013">
    <property type="protein sequence ID" value="GAA1625752.1"/>
    <property type="molecule type" value="Genomic_DNA"/>
</dbReference>
<dbReference type="Gene3D" id="2.60.40.1260">
    <property type="entry name" value="Lamin Tail domain"/>
    <property type="match status" value="1"/>
</dbReference>
<keyword evidence="2" id="KW-0732">Signal</keyword>
<evidence type="ECO:0000256" key="1">
    <source>
        <dbReference type="SAM" id="MobiDB-lite"/>
    </source>
</evidence>
<dbReference type="InterPro" id="IPR030395">
    <property type="entry name" value="GP_PDE_dom"/>
</dbReference>
<sequence length="432" mass="47029">MRLPGFIVQRLRTALVCSAALAAVAATLVSAQAVSADASTPPETAAGRQVKRGEPVVWSHRGASKNAPEETTAAYQRALADGADVLEGDLAQTKDGVLVVIHDNTLARTTNAEEVFPDRAPWNVIDFTLAEIKQLDAGSWWDPAFAGQRILTLREWFQLTGGRAGLAPELKSPTLYPGMVENLVKELRAWGYTHDLKARNGAPQIWVQSFDEPALRQFHALLPKVPTLLLRSGYPFMTATDEVLTELATWTTAVAGNPVQTTASQVARVQSFGLKVVSEVEDGPSILSMIELQGYDYLFTNVPDVAKAVLNDKTPLRTTHGVVIDSVVYNPDGSDVEPGGGEYIALRNTTRRPIELTGYTLREFGNTLLRVGDRAVIEPGSFYKVYVGPGTDRPDAHFNGLTTGVLANTVTDHVYLYDSKRVMEDLYSYLAS</sequence>
<dbReference type="PANTHER" id="PTHR46211">
    <property type="entry name" value="GLYCEROPHOSPHORYL DIESTER PHOSPHODIESTERASE"/>
    <property type="match status" value="1"/>
</dbReference>
<name>A0ABP4QWF1_9ACTN</name>
<protein>
    <recommendedName>
        <fullName evidence="3">GP-PDE domain-containing protein</fullName>
    </recommendedName>
</protein>
<dbReference type="InterPro" id="IPR017946">
    <property type="entry name" value="PLC-like_Pdiesterase_TIM-brl"/>
</dbReference>
<evidence type="ECO:0000313" key="4">
    <source>
        <dbReference type="EMBL" id="GAA1625752.1"/>
    </source>
</evidence>
<dbReference type="InterPro" id="IPR036415">
    <property type="entry name" value="Lamin_tail_dom_sf"/>
</dbReference>
<accession>A0ABP4QWF1</accession>
<dbReference type="InterPro" id="IPR001322">
    <property type="entry name" value="Lamin_tail_dom"/>
</dbReference>
<feature type="region of interest" description="Disordered" evidence="1">
    <location>
        <begin position="35"/>
        <end position="69"/>
    </location>
</feature>
<feature type="domain" description="GP-PDE" evidence="3">
    <location>
        <begin position="55"/>
        <end position="310"/>
    </location>
</feature>
<proteinExistence type="predicted"/>
<dbReference type="Pfam" id="PF00932">
    <property type="entry name" value="LTD"/>
    <property type="match status" value="1"/>
</dbReference>
<dbReference type="SUPFAM" id="SSF51695">
    <property type="entry name" value="PLC-like phosphodiesterases"/>
    <property type="match status" value="1"/>
</dbReference>
<dbReference type="PANTHER" id="PTHR46211:SF1">
    <property type="entry name" value="GLYCEROPHOSPHODIESTER PHOSPHODIESTERASE, CYTOPLASMIC"/>
    <property type="match status" value="1"/>
</dbReference>
<dbReference type="Gene3D" id="3.20.20.190">
    <property type="entry name" value="Phosphatidylinositol (PI) phosphodiesterase"/>
    <property type="match status" value="1"/>
</dbReference>
<dbReference type="SUPFAM" id="SSF74853">
    <property type="entry name" value="Lamin A/C globular tail domain"/>
    <property type="match status" value="1"/>
</dbReference>
<reference evidence="5" key="1">
    <citation type="journal article" date="2019" name="Int. J. Syst. Evol. Microbiol.">
        <title>The Global Catalogue of Microorganisms (GCM) 10K type strain sequencing project: providing services to taxonomists for standard genome sequencing and annotation.</title>
        <authorList>
            <consortium name="The Broad Institute Genomics Platform"/>
            <consortium name="The Broad Institute Genome Sequencing Center for Infectious Disease"/>
            <person name="Wu L."/>
            <person name="Ma J."/>
        </authorList>
    </citation>
    <scope>NUCLEOTIDE SEQUENCE [LARGE SCALE GENOMIC DNA]</scope>
    <source>
        <strain evidence="5">JCM 13929</strain>
    </source>
</reference>
<dbReference type="RefSeq" id="WP_346103883.1">
    <property type="nucleotide sequence ID" value="NZ_BAAAMU010000013.1"/>
</dbReference>
<evidence type="ECO:0000259" key="3">
    <source>
        <dbReference type="PROSITE" id="PS51704"/>
    </source>
</evidence>
<keyword evidence="5" id="KW-1185">Reference proteome</keyword>
<comment type="caution">
    <text evidence="4">The sequence shown here is derived from an EMBL/GenBank/DDBJ whole genome shotgun (WGS) entry which is preliminary data.</text>
</comment>
<organism evidence="4 5">
    <name type="scientific">Nonomuraea maheshkhaliensis</name>
    <dbReference type="NCBI Taxonomy" id="419590"/>
    <lineage>
        <taxon>Bacteria</taxon>
        <taxon>Bacillati</taxon>
        <taxon>Actinomycetota</taxon>
        <taxon>Actinomycetes</taxon>
        <taxon>Streptosporangiales</taxon>
        <taxon>Streptosporangiaceae</taxon>
        <taxon>Nonomuraea</taxon>
    </lineage>
</organism>
<dbReference type="Proteomes" id="UP001500064">
    <property type="component" value="Unassembled WGS sequence"/>
</dbReference>
<evidence type="ECO:0000313" key="5">
    <source>
        <dbReference type="Proteomes" id="UP001500064"/>
    </source>
</evidence>
<evidence type="ECO:0000256" key="2">
    <source>
        <dbReference type="SAM" id="SignalP"/>
    </source>
</evidence>